<protein>
    <recommendedName>
        <fullName evidence="1">DUF397 domain-containing protein</fullName>
    </recommendedName>
</protein>
<dbReference type="AlphaFoldDB" id="I0V373"/>
<dbReference type="Pfam" id="PF04149">
    <property type="entry name" value="DUF397"/>
    <property type="match status" value="1"/>
</dbReference>
<proteinExistence type="predicted"/>
<dbReference type="HOGENOM" id="CLU_131550_1_3_11"/>
<dbReference type="OrthoDB" id="4557871at2"/>
<evidence type="ECO:0000259" key="1">
    <source>
        <dbReference type="Pfam" id="PF04149"/>
    </source>
</evidence>
<gene>
    <name evidence="2" type="ORF">SacxiDRAFT_2347</name>
</gene>
<name>I0V373_9PSEU</name>
<reference evidence="2 3" key="1">
    <citation type="submission" date="2012-01" db="EMBL/GenBank/DDBJ databases">
        <title>Improved High-Quality Draft sequence of Saccharomonospora xinjiangensis XJ-54.</title>
        <authorList>
            <consortium name="US DOE Joint Genome Institute"/>
            <person name="Lucas S."/>
            <person name="Han J."/>
            <person name="Lapidus A."/>
            <person name="Cheng J.-F."/>
            <person name="Goodwin L."/>
            <person name="Pitluck S."/>
            <person name="Peters L."/>
            <person name="Mikhailova N."/>
            <person name="Teshima H."/>
            <person name="Detter J.C."/>
            <person name="Han C."/>
            <person name="Tapia R."/>
            <person name="Land M."/>
            <person name="Hauser L."/>
            <person name="Kyrpides N."/>
            <person name="Ivanova N."/>
            <person name="Pagani I."/>
            <person name="Brambilla E.-M."/>
            <person name="Klenk H.-P."/>
            <person name="Woyke T."/>
        </authorList>
    </citation>
    <scope>NUCLEOTIDE SEQUENCE [LARGE SCALE GENOMIC DNA]</scope>
    <source>
        <strain evidence="2 3">XJ-54</strain>
    </source>
</reference>
<organism evidence="2 3">
    <name type="scientific">Saccharomonospora xinjiangensis XJ-54</name>
    <dbReference type="NCBI Taxonomy" id="882086"/>
    <lineage>
        <taxon>Bacteria</taxon>
        <taxon>Bacillati</taxon>
        <taxon>Actinomycetota</taxon>
        <taxon>Actinomycetes</taxon>
        <taxon>Pseudonocardiales</taxon>
        <taxon>Pseudonocardiaceae</taxon>
        <taxon>Saccharomonospora</taxon>
    </lineage>
</organism>
<dbReference type="STRING" id="882086.SacxiDRAFT_2347"/>
<evidence type="ECO:0000313" key="3">
    <source>
        <dbReference type="Proteomes" id="UP000004691"/>
    </source>
</evidence>
<sequence>MSTDGQWRKSSFSGNQGNCVEFRRVDGGVEVRNSKRPDEASVAYTDSEWRAFVAGVKAGEFDL</sequence>
<dbReference type="EMBL" id="JH636049">
    <property type="protein sequence ID" value="EID54576.1"/>
    <property type="molecule type" value="Genomic_DNA"/>
</dbReference>
<accession>I0V373</accession>
<dbReference type="Proteomes" id="UP000004691">
    <property type="component" value="Unassembled WGS sequence"/>
</dbReference>
<evidence type="ECO:0000313" key="2">
    <source>
        <dbReference type="EMBL" id="EID54576.1"/>
    </source>
</evidence>
<feature type="domain" description="DUF397" evidence="1">
    <location>
        <begin position="6"/>
        <end position="57"/>
    </location>
</feature>
<dbReference type="InterPro" id="IPR007278">
    <property type="entry name" value="DUF397"/>
</dbReference>
<keyword evidence="3" id="KW-1185">Reference proteome</keyword>
<dbReference type="RefSeq" id="WP_006238723.1">
    <property type="nucleotide sequence ID" value="NZ_JH636049.1"/>
</dbReference>